<evidence type="ECO:0000256" key="9">
    <source>
        <dbReference type="ARBA" id="ARBA00023303"/>
    </source>
</evidence>
<keyword evidence="4 10" id="KW-0812">Transmembrane</keyword>
<evidence type="ECO:0000256" key="8">
    <source>
        <dbReference type="ARBA" id="ARBA00023136"/>
    </source>
</evidence>
<dbReference type="Proteomes" id="UP000320333">
    <property type="component" value="Unassembled WGS sequence"/>
</dbReference>
<dbReference type="PANTHER" id="PTHR46480">
    <property type="entry name" value="F20B24.22"/>
    <property type="match status" value="1"/>
</dbReference>
<evidence type="ECO:0008006" key="13">
    <source>
        <dbReference type="Google" id="ProtNLM"/>
    </source>
</evidence>
<proteinExistence type="predicted"/>
<dbReference type="GO" id="GO:0030171">
    <property type="term" value="F:voltage-gated proton channel activity"/>
    <property type="evidence" value="ECO:0007669"/>
    <property type="project" value="InterPro"/>
</dbReference>
<gene>
    <name evidence="11" type="ORF">CcCBS67573_g02371</name>
</gene>
<accession>A0A507FJF1</accession>
<dbReference type="EMBL" id="QEAP01000049">
    <property type="protein sequence ID" value="TPX76352.1"/>
    <property type="molecule type" value="Genomic_DNA"/>
</dbReference>
<keyword evidence="8 10" id="KW-0472">Membrane</keyword>
<dbReference type="GO" id="GO:0034702">
    <property type="term" value="C:monoatomic ion channel complex"/>
    <property type="evidence" value="ECO:0007669"/>
    <property type="project" value="UniProtKB-KW"/>
</dbReference>
<keyword evidence="5" id="KW-0851">Voltage-gated channel</keyword>
<evidence type="ECO:0000313" key="12">
    <source>
        <dbReference type="Proteomes" id="UP000320333"/>
    </source>
</evidence>
<organism evidence="11 12">
    <name type="scientific">Chytriomyces confervae</name>
    <dbReference type="NCBI Taxonomy" id="246404"/>
    <lineage>
        <taxon>Eukaryota</taxon>
        <taxon>Fungi</taxon>
        <taxon>Fungi incertae sedis</taxon>
        <taxon>Chytridiomycota</taxon>
        <taxon>Chytridiomycota incertae sedis</taxon>
        <taxon>Chytridiomycetes</taxon>
        <taxon>Chytridiales</taxon>
        <taxon>Chytriomycetaceae</taxon>
        <taxon>Chytriomyces</taxon>
    </lineage>
</organism>
<feature type="transmembrane region" description="Helical" evidence="10">
    <location>
        <begin position="107"/>
        <end position="127"/>
    </location>
</feature>
<evidence type="ECO:0000256" key="1">
    <source>
        <dbReference type="ARBA" id="ARBA00004651"/>
    </source>
</evidence>
<dbReference type="InterPro" id="IPR031846">
    <property type="entry name" value="Hvcn1"/>
</dbReference>
<keyword evidence="3" id="KW-1003">Cell membrane</keyword>
<keyword evidence="2" id="KW-0813">Transport</keyword>
<evidence type="ECO:0000256" key="3">
    <source>
        <dbReference type="ARBA" id="ARBA00022475"/>
    </source>
</evidence>
<feature type="transmembrane region" description="Helical" evidence="10">
    <location>
        <begin position="76"/>
        <end position="100"/>
    </location>
</feature>
<keyword evidence="6 10" id="KW-1133">Transmembrane helix</keyword>
<evidence type="ECO:0000256" key="7">
    <source>
        <dbReference type="ARBA" id="ARBA00023065"/>
    </source>
</evidence>
<name>A0A507FJF1_9FUNG</name>
<keyword evidence="7" id="KW-0406">Ion transport</keyword>
<dbReference type="OrthoDB" id="427456at2759"/>
<evidence type="ECO:0000313" key="11">
    <source>
        <dbReference type="EMBL" id="TPX76352.1"/>
    </source>
</evidence>
<dbReference type="STRING" id="246404.A0A507FJF1"/>
<keyword evidence="9" id="KW-0407">Ion channel</keyword>
<keyword evidence="12" id="KW-1185">Reference proteome</keyword>
<comment type="subcellular location">
    <subcellularLocation>
        <location evidence="1">Cell membrane</location>
        <topology evidence="1">Multi-pass membrane protein</topology>
    </subcellularLocation>
</comment>
<evidence type="ECO:0000256" key="4">
    <source>
        <dbReference type="ARBA" id="ARBA00022692"/>
    </source>
</evidence>
<evidence type="ECO:0000256" key="5">
    <source>
        <dbReference type="ARBA" id="ARBA00022882"/>
    </source>
</evidence>
<reference evidence="11 12" key="1">
    <citation type="journal article" date="2019" name="Sci. Rep.">
        <title>Comparative genomics of chytrid fungi reveal insights into the obligate biotrophic and pathogenic lifestyle of Synchytrium endobioticum.</title>
        <authorList>
            <person name="van de Vossenberg B.T.L.H."/>
            <person name="Warris S."/>
            <person name="Nguyen H.D.T."/>
            <person name="van Gent-Pelzer M.P.E."/>
            <person name="Joly D.L."/>
            <person name="van de Geest H.C."/>
            <person name="Bonants P.J.M."/>
            <person name="Smith D.S."/>
            <person name="Levesque C.A."/>
            <person name="van der Lee T.A.J."/>
        </authorList>
    </citation>
    <scope>NUCLEOTIDE SEQUENCE [LARGE SCALE GENOMIC DNA]</scope>
    <source>
        <strain evidence="11 12">CBS 675.73</strain>
    </source>
</reference>
<dbReference type="GO" id="GO:0005886">
    <property type="term" value="C:plasma membrane"/>
    <property type="evidence" value="ECO:0007669"/>
    <property type="project" value="UniProtKB-SubCell"/>
</dbReference>
<evidence type="ECO:0000256" key="10">
    <source>
        <dbReference type="SAM" id="Phobius"/>
    </source>
</evidence>
<dbReference type="InterPro" id="IPR027359">
    <property type="entry name" value="Volt_channel_dom_sf"/>
</dbReference>
<dbReference type="PANTHER" id="PTHR46480:SF1">
    <property type="entry name" value="VOLTAGE-GATED HYDROGEN CHANNEL 1"/>
    <property type="match status" value="1"/>
</dbReference>
<evidence type="ECO:0000256" key="2">
    <source>
        <dbReference type="ARBA" id="ARBA00022448"/>
    </source>
</evidence>
<dbReference type="AlphaFoldDB" id="A0A507FJF1"/>
<dbReference type="Gene3D" id="1.20.120.350">
    <property type="entry name" value="Voltage-gated potassium channels. Chain C"/>
    <property type="match status" value="1"/>
</dbReference>
<sequence length="264" mass="29719">MTRSGPEREAYVHRLRQFIKSKRFHVAIIYLVLFDMVLIITDLMLALFSSCIPNEEGICHPHLRASKELTIGKEMLFWLSAAILFVFFLELVVSAILFGLSHFMNPLTAFDAAIINIAIVVELYYHFSGLEKSGGNAVVILRILKLIRVMHAVAHAAAYLALQRVEELETIHDRIVQRARIMNQSLTLAHTKVEKLFETVAPFESGESGQCKQVIGEIYQNLKLVVKRGDIGLEEEVEALLASEGCLSRRRVTAPDNSGFRLAQ</sequence>
<protein>
    <recommendedName>
        <fullName evidence="13">Hydrogen voltage-gated channel 1</fullName>
    </recommendedName>
</protein>
<comment type="caution">
    <text evidence="11">The sequence shown here is derived from an EMBL/GenBank/DDBJ whole genome shotgun (WGS) entry which is preliminary data.</text>
</comment>
<evidence type="ECO:0000256" key="6">
    <source>
        <dbReference type="ARBA" id="ARBA00022989"/>
    </source>
</evidence>
<feature type="transmembrane region" description="Helical" evidence="10">
    <location>
        <begin position="24"/>
        <end position="48"/>
    </location>
</feature>